<feature type="transmembrane region" description="Helical" evidence="1">
    <location>
        <begin position="189"/>
        <end position="215"/>
    </location>
</feature>
<dbReference type="KEGG" id="ccel:CCDG5_1529"/>
<sequence>MGICIKYWMGRNKWLLAVSAIAAAASVFAGGGSLIAAAFYAVIVEICAVRYLTYKGAENRDDVSETVKKLGVGKREYFNAYIIMSAGLTAVFAGIFVLCTYLSGAAGFTIHILPGMLDSHQTFYSNVFLYTVALCLVIVLLCVLAVLINGSDPVKRAMLFISTAYCTVFLYLLYLLFLLLANLAADESYAHMIAAIAAAAVAVIMAVVYLIVIFVSKKRFLSDNNSEKA</sequence>
<keyword evidence="1" id="KW-0472">Membrane</keyword>
<keyword evidence="1" id="KW-0812">Transmembrane</keyword>
<dbReference type="Proteomes" id="UP000032431">
    <property type="component" value="Chromosome I"/>
</dbReference>
<keyword evidence="2" id="KW-0732">Signal</keyword>
<feature type="transmembrane region" description="Helical" evidence="1">
    <location>
        <begin position="78"/>
        <end position="103"/>
    </location>
</feature>
<evidence type="ECO:0000313" key="3">
    <source>
        <dbReference type="EMBL" id="CDZ24639.1"/>
    </source>
</evidence>
<evidence type="ECO:0000313" key="4">
    <source>
        <dbReference type="Proteomes" id="UP000032431"/>
    </source>
</evidence>
<dbReference type="EMBL" id="LM995447">
    <property type="protein sequence ID" value="CDZ24639.1"/>
    <property type="molecule type" value="Genomic_DNA"/>
</dbReference>
<name>A0A078KU31_9FIRM</name>
<dbReference type="HOGENOM" id="CLU_1208071_0_0_9"/>
<keyword evidence="4" id="KW-1185">Reference proteome</keyword>
<dbReference type="STRING" id="29343.CCDG5_1529"/>
<feature type="signal peptide" evidence="2">
    <location>
        <begin position="1"/>
        <end position="29"/>
    </location>
</feature>
<proteinExistence type="predicted"/>
<protein>
    <submittedName>
        <fullName evidence="3">Uncharacterized protein</fullName>
    </submittedName>
</protein>
<dbReference type="PATRIC" id="fig|29343.3.peg.1612"/>
<accession>A0A078KU31</accession>
<feature type="transmembrane region" description="Helical" evidence="1">
    <location>
        <begin position="159"/>
        <end position="183"/>
    </location>
</feature>
<organism evidence="3 4">
    <name type="scientific">[Clostridium] cellulosi</name>
    <dbReference type="NCBI Taxonomy" id="29343"/>
    <lineage>
        <taxon>Bacteria</taxon>
        <taxon>Bacillati</taxon>
        <taxon>Bacillota</taxon>
        <taxon>Clostridia</taxon>
        <taxon>Eubacteriales</taxon>
        <taxon>Oscillospiraceae</taxon>
        <taxon>Oscillospiraceae incertae sedis</taxon>
    </lineage>
</organism>
<feature type="chain" id="PRO_5039134700" evidence="2">
    <location>
        <begin position="30"/>
        <end position="229"/>
    </location>
</feature>
<reference evidence="4" key="1">
    <citation type="submission" date="2014-07" db="EMBL/GenBank/DDBJ databases">
        <authorList>
            <person name="Wibberg D."/>
        </authorList>
    </citation>
    <scope>NUCLEOTIDE SEQUENCE [LARGE SCALE GENOMIC DNA]</scope>
    <source>
        <strain evidence="4">DG5</strain>
    </source>
</reference>
<dbReference type="AlphaFoldDB" id="A0A078KU31"/>
<evidence type="ECO:0000256" key="2">
    <source>
        <dbReference type="SAM" id="SignalP"/>
    </source>
</evidence>
<evidence type="ECO:0000256" key="1">
    <source>
        <dbReference type="SAM" id="Phobius"/>
    </source>
</evidence>
<feature type="transmembrane region" description="Helical" evidence="1">
    <location>
        <begin position="123"/>
        <end position="147"/>
    </location>
</feature>
<keyword evidence="1" id="KW-1133">Transmembrane helix</keyword>
<gene>
    <name evidence="3" type="ORF">CCDG5_1529</name>
</gene>